<reference evidence="3" key="1">
    <citation type="submission" date="2022-08" db="EMBL/GenBank/DDBJ databases">
        <authorList>
            <consortium name="DOE Joint Genome Institute"/>
            <person name="Min B."/>
            <person name="Sierra-Patev S."/>
            <person name="Naranjo-Ortiz M."/>
            <person name="Looney B."/>
            <person name="Konkel Z."/>
            <person name="Slot J.C."/>
            <person name="Sakamoto Y."/>
            <person name="Steenwyk J.L."/>
            <person name="Rokas A."/>
            <person name="Carro J."/>
            <person name="Camarero S."/>
            <person name="Ferreira P."/>
            <person name="Molpeceres G."/>
            <person name="Ruiz-duenas F.J."/>
            <person name="Serrano A."/>
            <person name="Henrissat B."/>
            <person name="Drula E."/>
            <person name="Hughes K.W."/>
            <person name="Mata J.L."/>
            <person name="Ishikawa N.K."/>
            <person name="Vargas-Isla R."/>
            <person name="Ushijima S."/>
            <person name="Smith C.A."/>
            <person name="Ahrendt S."/>
            <person name="Andreopoulos W."/>
            <person name="He G."/>
            <person name="LaButti K."/>
            <person name="Lipzen A."/>
            <person name="Ng V."/>
            <person name="Riley R."/>
            <person name="Sandor L."/>
            <person name="Barry K."/>
            <person name="Martinez A.T."/>
            <person name="Xiao Y."/>
            <person name="Gibbons J.G."/>
            <person name="Terashima K."/>
            <person name="Hibbett D.S."/>
            <person name="Grigoriev I.V."/>
        </authorList>
    </citation>
    <scope>NUCLEOTIDE SEQUENCE</scope>
    <source>
        <strain evidence="3">ET3784</strain>
    </source>
</reference>
<dbReference type="SUPFAM" id="SSF55418">
    <property type="entry name" value="eIF4e-like"/>
    <property type="match status" value="1"/>
</dbReference>
<dbReference type="Gene3D" id="3.30.760.10">
    <property type="entry name" value="RNA Cap, Translation Initiation Factor Eif4e"/>
    <property type="match status" value="1"/>
</dbReference>
<keyword evidence="3" id="KW-0396">Initiation factor</keyword>
<dbReference type="EMBL" id="JANVFO010000001">
    <property type="protein sequence ID" value="KAJ3737483.1"/>
    <property type="molecule type" value="Genomic_DNA"/>
</dbReference>
<feature type="compositionally biased region" description="Acidic residues" evidence="2">
    <location>
        <begin position="302"/>
        <end position="311"/>
    </location>
</feature>
<reference evidence="3" key="2">
    <citation type="journal article" date="2023" name="Proc. Natl. Acad. Sci. U.S.A.">
        <title>A global phylogenomic analysis of the shiitake genus Lentinula.</title>
        <authorList>
            <person name="Sierra-Patev S."/>
            <person name="Min B."/>
            <person name="Naranjo-Ortiz M."/>
            <person name="Looney B."/>
            <person name="Konkel Z."/>
            <person name="Slot J.C."/>
            <person name="Sakamoto Y."/>
            <person name="Steenwyk J.L."/>
            <person name="Rokas A."/>
            <person name="Carro J."/>
            <person name="Camarero S."/>
            <person name="Ferreira P."/>
            <person name="Molpeceres G."/>
            <person name="Ruiz-Duenas F.J."/>
            <person name="Serrano A."/>
            <person name="Henrissat B."/>
            <person name="Drula E."/>
            <person name="Hughes K.W."/>
            <person name="Mata J.L."/>
            <person name="Ishikawa N.K."/>
            <person name="Vargas-Isla R."/>
            <person name="Ushijima S."/>
            <person name="Smith C.A."/>
            <person name="Donoghue J."/>
            <person name="Ahrendt S."/>
            <person name="Andreopoulos W."/>
            <person name="He G."/>
            <person name="LaButti K."/>
            <person name="Lipzen A."/>
            <person name="Ng V."/>
            <person name="Riley R."/>
            <person name="Sandor L."/>
            <person name="Barry K."/>
            <person name="Martinez A.T."/>
            <person name="Xiao Y."/>
            <person name="Gibbons J.G."/>
            <person name="Terashima K."/>
            <person name="Grigoriev I.V."/>
            <person name="Hibbett D."/>
        </authorList>
    </citation>
    <scope>NUCLEOTIDE SEQUENCE</scope>
    <source>
        <strain evidence="3">ET3784</strain>
    </source>
</reference>
<dbReference type="Pfam" id="PF08939">
    <property type="entry name" value="Bles03"/>
    <property type="match status" value="1"/>
</dbReference>
<feature type="region of interest" description="Disordered" evidence="2">
    <location>
        <begin position="289"/>
        <end position="360"/>
    </location>
</feature>
<comment type="caution">
    <text evidence="3">The sequence shown here is derived from an EMBL/GenBank/DDBJ whole genome shotgun (WGS) entry which is preliminary data.</text>
</comment>
<feature type="compositionally biased region" description="Basic and acidic residues" evidence="2">
    <location>
        <begin position="345"/>
        <end position="360"/>
    </location>
</feature>
<dbReference type="PANTHER" id="PTHR31977:SF1">
    <property type="entry name" value="UPF0696 PROTEIN C11ORF68"/>
    <property type="match status" value="1"/>
</dbReference>
<keyword evidence="4" id="KW-1185">Reference proteome</keyword>
<dbReference type="PANTHER" id="PTHR31977">
    <property type="entry name" value="UPF0696 PROTEIN C11ORF68"/>
    <property type="match status" value="1"/>
</dbReference>
<gene>
    <name evidence="3" type="ORF">DFJ43DRAFT_1148609</name>
</gene>
<organism evidence="3 4">
    <name type="scientific">Lentinula guzmanii</name>
    <dbReference type="NCBI Taxonomy" id="2804957"/>
    <lineage>
        <taxon>Eukaryota</taxon>
        <taxon>Fungi</taxon>
        <taxon>Dikarya</taxon>
        <taxon>Basidiomycota</taxon>
        <taxon>Agaricomycotina</taxon>
        <taxon>Agaricomycetes</taxon>
        <taxon>Agaricomycetidae</taxon>
        <taxon>Agaricales</taxon>
        <taxon>Marasmiineae</taxon>
        <taxon>Omphalotaceae</taxon>
        <taxon>Lentinula</taxon>
    </lineage>
</organism>
<accession>A0AA38K285</accession>
<dbReference type="Proteomes" id="UP001176059">
    <property type="component" value="Unassembled WGS sequence"/>
</dbReference>
<dbReference type="InterPro" id="IPR015034">
    <property type="entry name" value="Bles03"/>
</dbReference>
<dbReference type="GO" id="GO:0003743">
    <property type="term" value="F:translation initiation factor activity"/>
    <property type="evidence" value="ECO:0007669"/>
    <property type="project" value="UniProtKB-KW"/>
</dbReference>
<name>A0AA38K285_9AGAR</name>
<keyword evidence="3" id="KW-0648">Protein biosynthesis</keyword>
<sequence length="360" mass="40421">MAKANEDTYPDGSYKYFWTPTSDIPLDDFLSKYKPSMVENDGTKPWIWVKGGKTSSSVTAVDELAALEEGSQILKDITNQIENIKNDSSIPLRSNKKTGAKSKKEVREELQRDAQGKFREIAQKHNYLCGKWLMFASGEKVDLIWSSLATSLISGPLASTDAFCAKVATTPRDANPNHQHVLCLYFPDVYDKNAVLKVMKILLRNHGFSLSGVKSDMYTLLGIDSKHPSGIPSTIWKNKDLMDDTEMKTLKDAYFVDLKEGKTASAQFTSQVDDASDKKPADVLTLPVNKSKPKKKQKDIFASDDEEDDEEQQRRAELAQKKKLPRLAQSAVIPATRTVNTNRRSLNERLRGERKVLPNM</sequence>
<evidence type="ECO:0000256" key="2">
    <source>
        <dbReference type="SAM" id="MobiDB-lite"/>
    </source>
</evidence>
<evidence type="ECO:0000313" key="4">
    <source>
        <dbReference type="Proteomes" id="UP001176059"/>
    </source>
</evidence>
<evidence type="ECO:0000313" key="3">
    <source>
        <dbReference type="EMBL" id="KAJ3737483.1"/>
    </source>
</evidence>
<comment type="similarity">
    <text evidence="1">Belongs to the UPF0696 family.</text>
</comment>
<dbReference type="InterPro" id="IPR023398">
    <property type="entry name" value="TIF_eIF4e-like"/>
</dbReference>
<protein>
    <submittedName>
        <fullName evidence="3">Translation initiation factor eIF 4e-like domain-containing protein</fullName>
    </submittedName>
</protein>
<evidence type="ECO:0000256" key="1">
    <source>
        <dbReference type="ARBA" id="ARBA00010568"/>
    </source>
</evidence>
<dbReference type="AlphaFoldDB" id="A0AA38K285"/>
<proteinExistence type="inferred from homology"/>
<feature type="region of interest" description="Disordered" evidence="2">
    <location>
        <begin position="88"/>
        <end position="107"/>
    </location>
</feature>